<accession>A0AA92V0Q9</accession>
<dbReference type="CDD" id="cd00093">
    <property type="entry name" value="HTH_XRE"/>
    <property type="match status" value="1"/>
</dbReference>
<proteinExistence type="predicted"/>
<evidence type="ECO:0000313" key="1">
    <source>
        <dbReference type="EMBL" id="RHA84736.1"/>
    </source>
</evidence>
<evidence type="ECO:0000313" key="2">
    <source>
        <dbReference type="Proteomes" id="UP000284990"/>
    </source>
</evidence>
<protein>
    <submittedName>
        <fullName evidence="1">XRE family transcriptional regulator</fullName>
    </submittedName>
</protein>
<gene>
    <name evidence="1" type="ORF">DW916_10780</name>
</gene>
<dbReference type="InterPro" id="IPR001387">
    <property type="entry name" value="Cro/C1-type_HTH"/>
</dbReference>
<comment type="caution">
    <text evidence="1">The sequence shown here is derived from an EMBL/GenBank/DDBJ whole genome shotgun (WGS) entry which is preliminary data.</text>
</comment>
<reference evidence="1 2" key="1">
    <citation type="submission" date="2018-08" db="EMBL/GenBank/DDBJ databases">
        <title>A genome reference for cultivated species of the human gut microbiota.</title>
        <authorList>
            <person name="Zou Y."/>
            <person name="Xue W."/>
            <person name="Luo G."/>
        </authorList>
    </citation>
    <scope>NUCLEOTIDE SEQUENCE [LARGE SCALE GENOMIC DNA]</scope>
    <source>
        <strain evidence="1 2">AM42-23AC</strain>
    </source>
</reference>
<dbReference type="GO" id="GO:0003677">
    <property type="term" value="F:DNA binding"/>
    <property type="evidence" value="ECO:0007669"/>
    <property type="project" value="InterPro"/>
</dbReference>
<name>A0AA92V0Q9_9BACT</name>
<dbReference type="Gene3D" id="1.10.260.40">
    <property type="entry name" value="lambda repressor-like DNA-binding domains"/>
    <property type="match status" value="1"/>
</dbReference>
<dbReference type="InterPro" id="IPR010982">
    <property type="entry name" value="Lambda_DNA-bd_dom_sf"/>
</dbReference>
<dbReference type="RefSeq" id="WP_118190991.1">
    <property type="nucleotide sequence ID" value="NZ_CP134813.1"/>
</dbReference>
<dbReference type="AlphaFoldDB" id="A0AA92V0Q9"/>
<sequence length="125" mass="14429">MYNGQVLRKLIAEAGLTKKQFEEQVFQGKSTGLYHVETATSVTCNTLERMRDVLKCSMDDFFTTPEWATKKTGEVIGSNNVLSNVRINNSKMETQYLKELIQEKDKRINTLENYIKLLESKDKKD</sequence>
<organism evidence="1 2">
    <name type="scientific">Segatella copri</name>
    <dbReference type="NCBI Taxonomy" id="165179"/>
    <lineage>
        <taxon>Bacteria</taxon>
        <taxon>Pseudomonadati</taxon>
        <taxon>Bacteroidota</taxon>
        <taxon>Bacteroidia</taxon>
        <taxon>Bacteroidales</taxon>
        <taxon>Prevotellaceae</taxon>
        <taxon>Segatella</taxon>
    </lineage>
</organism>
<dbReference type="Proteomes" id="UP000284990">
    <property type="component" value="Unassembled WGS sequence"/>
</dbReference>
<dbReference type="EMBL" id="QSFW01000023">
    <property type="protein sequence ID" value="RHA84736.1"/>
    <property type="molecule type" value="Genomic_DNA"/>
</dbReference>